<keyword evidence="10" id="KW-1185">Reference proteome</keyword>
<evidence type="ECO:0000256" key="5">
    <source>
        <dbReference type="ARBA" id="ARBA00022833"/>
    </source>
</evidence>
<dbReference type="InterPro" id="IPR011013">
    <property type="entry name" value="Gal_mutarotase_sf_dom"/>
</dbReference>
<dbReference type="GO" id="GO:0004572">
    <property type="term" value="F:mannosyl-oligosaccharide 1,3-1,6-alpha-mannosidase activity"/>
    <property type="evidence" value="ECO:0007669"/>
    <property type="project" value="UniProtKB-EC"/>
</dbReference>
<dbReference type="InterPro" id="IPR000602">
    <property type="entry name" value="Glyco_hydro_38_N"/>
</dbReference>
<dbReference type="InterPro" id="IPR011990">
    <property type="entry name" value="TPR-like_helical_dom_sf"/>
</dbReference>
<keyword evidence="6 9" id="KW-0326">Glycosidase</keyword>
<comment type="cofactor">
    <cofactor evidence="1">
        <name>Zn(2+)</name>
        <dbReference type="ChEBI" id="CHEBI:29105"/>
    </cofactor>
</comment>
<feature type="transmembrane region" description="Helical" evidence="7">
    <location>
        <begin position="1077"/>
        <end position="1096"/>
    </location>
</feature>
<evidence type="ECO:0000313" key="9">
    <source>
        <dbReference type="EMBL" id="KAJ2866570.1"/>
    </source>
</evidence>
<dbReference type="SMART" id="SM00872">
    <property type="entry name" value="Alpha-mann_mid"/>
    <property type="match status" value="1"/>
</dbReference>
<protein>
    <submittedName>
        <fullName evidence="9">Mannosyl-oligosaccharide 1,3-1,6-alpha-mannosidase activity protein</fullName>
        <ecNumber evidence="9">3.2.1.114</ecNumber>
    </submittedName>
</protein>
<evidence type="ECO:0000256" key="4">
    <source>
        <dbReference type="ARBA" id="ARBA00022801"/>
    </source>
</evidence>
<dbReference type="EMBL" id="JANBUY010000035">
    <property type="protein sequence ID" value="KAJ2866570.1"/>
    <property type="molecule type" value="Genomic_DNA"/>
</dbReference>
<dbReference type="InterPro" id="IPR050843">
    <property type="entry name" value="Glycosyl_Hydrlase_38"/>
</dbReference>
<keyword evidence="4 9" id="KW-0378">Hydrolase</keyword>
<keyword evidence="3" id="KW-0479">Metal-binding</keyword>
<keyword evidence="7" id="KW-0812">Transmembrane</keyword>
<dbReference type="SUPFAM" id="SSF88713">
    <property type="entry name" value="Glycoside hydrolase/deacetylase"/>
    <property type="match status" value="1"/>
</dbReference>
<dbReference type="GO" id="GO:0046872">
    <property type="term" value="F:metal ion binding"/>
    <property type="evidence" value="ECO:0007669"/>
    <property type="project" value="UniProtKB-KW"/>
</dbReference>
<dbReference type="Gene3D" id="1.20.1270.50">
    <property type="entry name" value="Glycoside hydrolase family 38, central domain"/>
    <property type="match status" value="1"/>
</dbReference>
<dbReference type="InterPro" id="IPR037094">
    <property type="entry name" value="Glyco_hydro_38_cen_sf"/>
</dbReference>
<keyword evidence="7" id="KW-0472">Membrane</keyword>
<comment type="caution">
    <text evidence="9">The sequence shown here is derived from an EMBL/GenBank/DDBJ whole genome shotgun (WGS) entry which is preliminary data.</text>
</comment>
<feature type="transmembrane region" description="Helical" evidence="7">
    <location>
        <begin position="1037"/>
        <end position="1057"/>
    </location>
</feature>
<feature type="transmembrane region" description="Helical" evidence="7">
    <location>
        <begin position="1103"/>
        <end position="1121"/>
    </location>
</feature>
<dbReference type="GO" id="GO:0030246">
    <property type="term" value="F:carbohydrate binding"/>
    <property type="evidence" value="ECO:0007669"/>
    <property type="project" value="InterPro"/>
</dbReference>
<dbReference type="InterPro" id="IPR027291">
    <property type="entry name" value="Glyco_hydro_38_N_sf"/>
</dbReference>
<evidence type="ECO:0000256" key="6">
    <source>
        <dbReference type="ARBA" id="ARBA00023295"/>
    </source>
</evidence>
<dbReference type="InterPro" id="IPR028995">
    <property type="entry name" value="Glyco_hydro_57/38_cen_sf"/>
</dbReference>
<evidence type="ECO:0000259" key="8">
    <source>
        <dbReference type="SMART" id="SM00872"/>
    </source>
</evidence>
<feature type="domain" description="Glycoside hydrolase family 38 central" evidence="8">
    <location>
        <begin position="710"/>
        <end position="795"/>
    </location>
</feature>
<reference evidence="9" key="1">
    <citation type="submission" date="2022-07" db="EMBL/GenBank/DDBJ databases">
        <title>Phylogenomic reconstructions and comparative analyses of Kickxellomycotina fungi.</title>
        <authorList>
            <person name="Reynolds N.K."/>
            <person name="Stajich J.E."/>
            <person name="Barry K."/>
            <person name="Grigoriev I.V."/>
            <person name="Crous P."/>
            <person name="Smith M.E."/>
        </authorList>
    </citation>
    <scope>NUCLEOTIDE SEQUENCE</scope>
    <source>
        <strain evidence="9">RSA 476</strain>
    </source>
</reference>
<gene>
    <name evidence="9" type="primary">aman-3</name>
    <name evidence="9" type="ORF">GGH94_001462</name>
</gene>
<evidence type="ECO:0000256" key="3">
    <source>
        <dbReference type="ARBA" id="ARBA00022723"/>
    </source>
</evidence>
<evidence type="ECO:0000256" key="1">
    <source>
        <dbReference type="ARBA" id="ARBA00001947"/>
    </source>
</evidence>
<keyword evidence="5" id="KW-0862">Zinc</keyword>
<sequence>MSGQKTFGAFKQRVLSQVTATRVIAGKSTKTLKKNPKKRVSRDIGLLSGLDKELKAQDSAKTWHLYSKLVQRDSATPLDPIFGRKQPVVARHNLNTAHTHLPLLYSKVLGVLQSKFMHGYTRGDIDNMGECARLVVEKMSQGGLELSGEDVGHLLSCFTGNTGAVDQIWQYATLSGVVRDIDCFNRYLNAKIYAKEYERAFKVVDEITEAGLQPNASTKGFLIRLHGQTGDLAAARRVFDGVSGRGSVLAYNDMLDVLGMNGLVDEMRQLFLQMAGLSAFTSDLSELTADACRKAVSVVAPNRETFHVLIKWHSQYWDIDTATKYVRVMVEAFGIQPVAKTFKLIITPQTAVREFQKCASVGVLMGEKYGIEPPGYILRTLERAGKRLASMEEKIRKSEAQRSHSDIGWNLSFDGYYRRSVHQVMRRVVSELWLDSRRRFTWGDLAFIDMWFSDEGDKPHGGMLRGAPATLTWRQAVQRLVKEGRWEIVSGTYVSPDEGMTTWWAHNAIVDVGHRFLAKELNTTTEIGWQIDNFGHINTMPYLLGNTGYSSMVLGRMAYRQLRDFADSSSLQFLWQRDSVTPALLTHFLSVHYAAPSPSFDFDNTERCNPAELLEELMIFARSQVRQYPGHGHILVMMGDDFRYVHAQRGFSCLDKIVDLSEAKSAEDGVSVRYSTPSEYFAAVRPHLDMASLRLHGDDFYPYQDKPYEQYWSGVLATRADLKWLIRDTEQIVQHVEALLTVMRIREHTSGVTRDWEPLEWRLEDCRKQVAIGYHHDAITGTCAAVAAADYKLRLRRAARQALGVGRAALLFMREPLAEAKGNAYNTAAQFELGEDADNLAREYVVATGNDNSITVTNAAALAPQDAVVRVQLASLDSEIVDSATNQAMPADVVGSAGGKPVVEFLARNVPALGLRSYNVRKGGRITDKTTTQAATAQLRKGDTRVDLCIVNGRIRVSIGSTAVVWHSLRQYFANPLVQASGAYVMHSFMLMYMTVFVVFGGALVLGLYISAAVHYSGATWMWCALVPRLSHGKPTWWSSPASVVAGSVCGVTFTYYVAQVADVEMLTAWTVGEGLIGLHLAMPVFLSAYGLAGALRWPTRRCVLYVYGVTAGVVLALFWAPTWQSRPITPVNSLFSIRSGSVCDSAQIHLGSALVTYRLCADQPGLLQVTTTMAAAQDREVVAQYELEQPDWYGASCSFDIFNGVDVVRRQYSQWTPVPGNYYPAVSHVSLAHGPLALHLRHATGATCIRRNTLEVMVRRDMSANDYRGLIEPISDSAPVAATHFIDVSGGPDVLATNHLVNDPPMAFVLPAKNLDSFSLLEKPLKHARLVGFQVADSSVYAPVPGDGFSTLSVLARVQALPSFQALDILPGDLLTSATKAFAVDGGDWAMAPLSTRNRTERHVDRLHVSAGQQTLFRLTIS</sequence>
<dbReference type="PANTHER" id="PTHR11607">
    <property type="entry name" value="ALPHA-MANNOSIDASE"/>
    <property type="match status" value="1"/>
</dbReference>
<evidence type="ECO:0000256" key="2">
    <source>
        <dbReference type="ARBA" id="ARBA00009792"/>
    </source>
</evidence>
<dbReference type="Gene3D" id="2.70.98.30">
    <property type="entry name" value="Golgi alpha-mannosidase II, domain 4"/>
    <property type="match status" value="1"/>
</dbReference>
<dbReference type="PANTHER" id="PTHR11607:SF3">
    <property type="entry name" value="LYSOSOMAL ALPHA-MANNOSIDASE"/>
    <property type="match status" value="1"/>
</dbReference>
<comment type="similarity">
    <text evidence="2">Belongs to the glycosyl hydrolase 38 family.</text>
</comment>
<feature type="transmembrane region" description="Helical" evidence="7">
    <location>
        <begin position="990"/>
        <end position="1016"/>
    </location>
</feature>
<dbReference type="GO" id="GO:0006013">
    <property type="term" value="P:mannose metabolic process"/>
    <property type="evidence" value="ECO:0007669"/>
    <property type="project" value="InterPro"/>
</dbReference>
<evidence type="ECO:0000313" key="10">
    <source>
        <dbReference type="Proteomes" id="UP001140074"/>
    </source>
</evidence>
<dbReference type="Gene3D" id="3.20.110.10">
    <property type="entry name" value="Glycoside hydrolase 38, N terminal domain"/>
    <property type="match status" value="1"/>
</dbReference>
<dbReference type="EC" id="3.2.1.114" evidence="9"/>
<dbReference type="SUPFAM" id="SSF74650">
    <property type="entry name" value="Galactose mutarotase-like"/>
    <property type="match status" value="1"/>
</dbReference>
<dbReference type="Pfam" id="PF09261">
    <property type="entry name" value="Alpha-mann_mid"/>
    <property type="match status" value="1"/>
</dbReference>
<accession>A0A9W8IQU4</accession>
<evidence type="ECO:0000256" key="7">
    <source>
        <dbReference type="SAM" id="Phobius"/>
    </source>
</evidence>
<organism evidence="9 10">
    <name type="scientific">Coemansia aciculifera</name>
    <dbReference type="NCBI Taxonomy" id="417176"/>
    <lineage>
        <taxon>Eukaryota</taxon>
        <taxon>Fungi</taxon>
        <taxon>Fungi incertae sedis</taxon>
        <taxon>Zoopagomycota</taxon>
        <taxon>Kickxellomycotina</taxon>
        <taxon>Kickxellomycetes</taxon>
        <taxon>Kickxellales</taxon>
        <taxon>Kickxellaceae</taxon>
        <taxon>Coemansia</taxon>
    </lineage>
</organism>
<name>A0A9W8IQU4_9FUNG</name>
<dbReference type="Proteomes" id="UP001140074">
    <property type="component" value="Unassembled WGS sequence"/>
</dbReference>
<dbReference type="Gene3D" id="1.25.40.10">
    <property type="entry name" value="Tetratricopeptide repeat domain"/>
    <property type="match status" value="2"/>
</dbReference>
<keyword evidence="7" id="KW-1133">Transmembrane helix</keyword>
<dbReference type="InterPro" id="IPR015341">
    <property type="entry name" value="Glyco_hydro_38_cen"/>
</dbReference>
<proteinExistence type="inferred from homology"/>
<dbReference type="Pfam" id="PF01074">
    <property type="entry name" value="Glyco_hydro_38N"/>
    <property type="match status" value="1"/>
</dbReference>
<dbReference type="InterPro" id="IPR011330">
    <property type="entry name" value="Glyco_hydro/deAcase_b/a-brl"/>
</dbReference>
<dbReference type="SUPFAM" id="SSF88688">
    <property type="entry name" value="Families 57/38 glycoside transferase middle domain"/>
    <property type="match status" value="1"/>
</dbReference>